<dbReference type="EMBL" id="JAAIUW010000010">
    <property type="protein sequence ID" value="KAF7811580.1"/>
    <property type="molecule type" value="Genomic_DNA"/>
</dbReference>
<evidence type="ECO:0000313" key="2">
    <source>
        <dbReference type="Proteomes" id="UP000634136"/>
    </source>
</evidence>
<dbReference type="Proteomes" id="UP000634136">
    <property type="component" value="Unassembled WGS sequence"/>
</dbReference>
<organism evidence="1 2">
    <name type="scientific">Senna tora</name>
    <dbReference type="NCBI Taxonomy" id="362788"/>
    <lineage>
        <taxon>Eukaryota</taxon>
        <taxon>Viridiplantae</taxon>
        <taxon>Streptophyta</taxon>
        <taxon>Embryophyta</taxon>
        <taxon>Tracheophyta</taxon>
        <taxon>Spermatophyta</taxon>
        <taxon>Magnoliopsida</taxon>
        <taxon>eudicotyledons</taxon>
        <taxon>Gunneridae</taxon>
        <taxon>Pentapetalae</taxon>
        <taxon>rosids</taxon>
        <taxon>fabids</taxon>
        <taxon>Fabales</taxon>
        <taxon>Fabaceae</taxon>
        <taxon>Caesalpinioideae</taxon>
        <taxon>Cassia clade</taxon>
        <taxon>Senna</taxon>
    </lineage>
</organism>
<accession>A0A834W6E8</accession>
<sequence length="57" mass="6192">MMKTFYNLPSLYFSQTQSTKSNSSDKAFGDGPGLPNECGLIFDLNNPTEEAKVGDGK</sequence>
<name>A0A834W6E8_9FABA</name>
<evidence type="ECO:0000313" key="1">
    <source>
        <dbReference type="EMBL" id="KAF7811580.1"/>
    </source>
</evidence>
<reference evidence="1" key="1">
    <citation type="submission" date="2020-09" db="EMBL/GenBank/DDBJ databases">
        <title>Genome-Enabled Discovery of Anthraquinone Biosynthesis in Senna tora.</title>
        <authorList>
            <person name="Kang S.-H."/>
            <person name="Pandey R.P."/>
            <person name="Lee C.-M."/>
            <person name="Sim J.-S."/>
            <person name="Jeong J.-T."/>
            <person name="Choi B.-S."/>
            <person name="Jung M."/>
            <person name="Ginzburg D."/>
            <person name="Zhao K."/>
            <person name="Won S.Y."/>
            <person name="Oh T.-J."/>
            <person name="Yu Y."/>
            <person name="Kim N.-H."/>
            <person name="Lee O.R."/>
            <person name="Lee T.-H."/>
            <person name="Bashyal P."/>
            <person name="Kim T.-S."/>
            <person name="Lee W.-H."/>
            <person name="Kawkins C."/>
            <person name="Kim C.-K."/>
            <person name="Kim J.S."/>
            <person name="Ahn B.O."/>
            <person name="Rhee S.Y."/>
            <person name="Sohng J.K."/>
        </authorList>
    </citation>
    <scope>NUCLEOTIDE SEQUENCE</scope>
    <source>
        <tissue evidence="1">Leaf</tissue>
    </source>
</reference>
<protein>
    <submittedName>
        <fullName evidence="1">Uncharacterized protein</fullName>
    </submittedName>
</protein>
<gene>
    <name evidence="1" type="ORF">G2W53_032556</name>
</gene>
<dbReference type="AlphaFoldDB" id="A0A834W6E8"/>
<comment type="caution">
    <text evidence="1">The sequence shown here is derived from an EMBL/GenBank/DDBJ whole genome shotgun (WGS) entry which is preliminary data.</text>
</comment>
<keyword evidence="2" id="KW-1185">Reference proteome</keyword>
<proteinExistence type="predicted"/>